<feature type="binding site" evidence="7">
    <location>
        <begin position="295"/>
        <end position="298"/>
    </location>
    <ligand>
        <name>GTP</name>
        <dbReference type="ChEBI" id="CHEBI:37565"/>
    </ligand>
</feature>
<feature type="binding site" evidence="7">
    <location>
        <position position="193"/>
    </location>
    <ligand>
        <name>Mg(2+)</name>
        <dbReference type="ChEBI" id="CHEBI:18420"/>
    </ligand>
</feature>
<dbReference type="HAMAP" id="MF_01454">
    <property type="entry name" value="GTPase_Obg"/>
    <property type="match status" value="1"/>
</dbReference>
<dbReference type="NCBIfam" id="NF008956">
    <property type="entry name" value="PRK12299.1"/>
    <property type="match status" value="1"/>
</dbReference>
<dbReference type="InterPro" id="IPR006074">
    <property type="entry name" value="GTP1-OBG_CS"/>
</dbReference>
<comment type="cofactor">
    <cofactor evidence="7">
        <name>Mg(2+)</name>
        <dbReference type="ChEBI" id="CHEBI:18420"/>
    </cofactor>
</comment>
<dbReference type="NCBIfam" id="TIGR02729">
    <property type="entry name" value="Obg_CgtA"/>
    <property type="match status" value="1"/>
</dbReference>
<dbReference type="EMBL" id="LCHU01000013">
    <property type="protein sequence ID" value="KKT41044.1"/>
    <property type="molecule type" value="Genomic_DNA"/>
</dbReference>
<dbReference type="Gene3D" id="2.70.210.12">
    <property type="entry name" value="GTP1/OBG domain"/>
    <property type="match status" value="1"/>
</dbReference>
<comment type="subunit">
    <text evidence="7">Monomer.</text>
</comment>
<comment type="subcellular location">
    <subcellularLocation>
        <location evidence="7">Cytoplasm</location>
    </subcellularLocation>
</comment>
<dbReference type="PANTHER" id="PTHR11702:SF31">
    <property type="entry name" value="MITOCHONDRIAL RIBOSOME-ASSOCIATED GTPASE 2"/>
    <property type="match status" value="1"/>
</dbReference>
<dbReference type="EC" id="3.6.5.-" evidence="7"/>
<keyword evidence="4 7" id="KW-0378">Hydrolase</keyword>
<dbReference type="GO" id="GO:0000287">
    <property type="term" value="F:magnesium ion binding"/>
    <property type="evidence" value="ECO:0007669"/>
    <property type="project" value="InterPro"/>
</dbReference>
<dbReference type="Pfam" id="PF01926">
    <property type="entry name" value="MMR_HSR1"/>
    <property type="match status" value="1"/>
</dbReference>
<dbReference type="PRINTS" id="PR00326">
    <property type="entry name" value="GTP1OBG"/>
</dbReference>
<sequence length="343" mass="37608">MVYSTALEMRRAARHREFESHLLRQMLIDEVTIKVAAGAGGKGAVAFNKNVKALGPAGGTGGNGGSIYFEGVSDLNALSQFRYKKNIEADNGGDGRGQFIDGKDGGDLVLRIPVGTVIKKQDGSTREILKTGERILIAEGGHGGKGNFHFRSPRNTTPIRFQEGLTGEHFTLKLELKLIADVGFIGLPNAGKSSLLNELTEAKSKVANYAFTTLEPNLGSYYGLILADIPGLIEGANTGKGLGIKFLRHIERTKTLFHLVSAESESPVKDYKTIKKELKSFNKELLKKQEYLFLTKGDMFPGKEIKKKIALLKKLNKNVLAISIHDWDSLEKVKKILNKIKNE</sequence>
<dbReference type="GO" id="GO:0005525">
    <property type="term" value="F:GTP binding"/>
    <property type="evidence" value="ECO:0007669"/>
    <property type="project" value="UniProtKB-UniRule"/>
</dbReference>
<dbReference type="InterPro" id="IPR031167">
    <property type="entry name" value="G_OBG"/>
</dbReference>
<dbReference type="PIRSF" id="PIRSF002401">
    <property type="entry name" value="GTP_bd_Obg/CgtA"/>
    <property type="match status" value="1"/>
</dbReference>
<evidence type="ECO:0000256" key="3">
    <source>
        <dbReference type="ARBA" id="ARBA00022741"/>
    </source>
</evidence>
<dbReference type="PROSITE" id="PS00905">
    <property type="entry name" value="GTP1_OBG"/>
    <property type="match status" value="1"/>
</dbReference>
<feature type="binding site" evidence="7">
    <location>
        <begin position="323"/>
        <end position="325"/>
    </location>
    <ligand>
        <name>GTP</name>
        <dbReference type="ChEBI" id="CHEBI:37565"/>
    </ligand>
</feature>
<keyword evidence="3 7" id="KW-0547">Nucleotide-binding</keyword>
<dbReference type="FunFam" id="2.70.210.12:FF:000001">
    <property type="entry name" value="GTPase Obg"/>
    <property type="match status" value="1"/>
</dbReference>
<dbReference type="PROSITE" id="PS51710">
    <property type="entry name" value="G_OBG"/>
    <property type="match status" value="1"/>
</dbReference>
<dbReference type="AlphaFoldDB" id="A0A0G1JZX7"/>
<organism evidence="10 11">
    <name type="scientific">Candidatus Giovannonibacteria bacterium GW2011_GWA2_44_13b</name>
    <dbReference type="NCBI Taxonomy" id="1618647"/>
    <lineage>
        <taxon>Bacteria</taxon>
        <taxon>Candidatus Giovannoniibacteriota</taxon>
    </lineage>
</organism>
<evidence type="ECO:0000256" key="4">
    <source>
        <dbReference type="ARBA" id="ARBA00022801"/>
    </source>
</evidence>
<comment type="function">
    <text evidence="7">An essential GTPase which binds GTP, GDP and possibly (p)ppGpp with moderate affinity, with high nucleotide exchange rates and a fairly low GTP hydrolysis rate. Plays a role in control of the cell cycle, stress response, ribosome biogenesis and in those bacteria that undergo differentiation, in morphogenesis control.</text>
</comment>
<evidence type="ECO:0000256" key="2">
    <source>
        <dbReference type="ARBA" id="ARBA00022490"/>
    </source>
</evidence>
<dbReference type="InterPro" id="IPR006073">
    <property type="entry name" value="GTP-bd"/>
</dbReference>
<reference evidence="10 11" key="1">
    <citation type="journal article" date="2015" name="Nature">
        <title>rRNA introns, odd ribosomes, and small enigmatic genomes across a large radiation of phyla.</title>
        <authorList>
            <person name="Brown C.T."/>
            <person name="Hug L.A."/>
            <person name="Thomas B.C."/>
            <person name="Sharon I."/>
            <person name="Castelle C.J."/>
            <person name="Singh A."/>
            <person name="Wilkins M.J."/>
            <person name="Williams K.H."/>
            <person name="Banfield J.F."/>
        </authorList>
    </citation>
    <scope>NUCLEOTIDE SEQUENCE [LARGE SCALE GENOMIC DNA]</scope>
</reference>
<dbReference type="PATRIC" id="fig|1618647.3.peg.556"/>
<evidence type="ECO:0000256" key="7">
    <source>
        <dbReference type="HAMAP-Rule" id="MF_01454"/>
    </source>
</evidence>
<feature type="domain" description="Obg" evidence="9">
    <location>
        <begin position="25"/>
        <end position="179"/>
    </location>
</feature>
<dbReference type="GO" id="GO:0003924">
    <property type="term" value="F:GTPase activity"/>
    <property type="evidence" value="ECO:0007669"/>
    <property type="project" value="UniProtKB-UniRule"/>
</dbReference>
<protein>
    <recommendedName>
        <fullName evidence="7">GTPase Obg</fullName>
        <ecNumber evidence="7">3.6.5.-</ecNumber>
    </recommendedName>
    <alternativeName>
        <fullName evidence="7">GTP-binding protein Obg</fullName>
    </alternativeName>
</protein>
<dbReference type="InterPro" id="IPR036726">
    <property type="entry name" value="GTP1_OBG_dom_sf"/>
</dbReference>
<keyword evidence="7" id="KW-0479">Metal-binding</keyword>
<dbReference type="Gene3D" id="3.40.50.300">
    <property type="entry name" value="P-loop containing nucleotide triphosphate hydrolases"/>
    <property type="match status" value="1"/>
</dbReference>
<dbReference type="Proteomes" id="UP000034736">
    <property type="component" value="Unassembled WGS sequence"/>
</dbReference>
<accession>A0A0G1JZX7</accession>
<feature type="binding site" evidence="7">
    <location>
        <begin position="228"/>
        <end position="231"/>
    </location>
    <ligand>
        <name>GTP</name>
        <dbReference type="ChEBI" id="CHEBI:37565"/>
    </ligand>
</feature>
<dbReference type="Pfam" id="PF01018">
    <property type="entry name" value="GTP1_OBG"/>
    <property type="match status" value="1"/>
</dbReference>
<evidence type="ECO:0000256" key="1">
    <source>
        <dbReference type="ARBA" id="ARBA00007699"/>
    </source>
</evidence>
<evidence type="ECO:0000256" key="5">
    <source>
        <dbReference type="ARBA" id="ARBA00022842"/>
    </source>
</evidence>
<dbReference type="SUPFAM" id="SSF52540">
    <property type="entry name" value="P-loop containing nucleoside triphosphate hydrolases"/>
    <property type="match status" value="1"/>
</dbReference>
<dbReference type="SUPFAM" id="SSF82051">
    <property type="entry name" value="Obg GTP-binding protein N-terminal domain"/>
    <property type="match status" value="1"/>
</dbReference>
<dbReference type="InterPro" id="IPR014100">
    <property type="entry name" value="GTP-bd_Obg/CgtA"/>
</dbReference>
<dbReference type="InterPro" id="IPR045086">
    <property type="entry name" value="OBG_GTPase"/>
</dbReference>
<dbReference type="InterPro" id="IPR027417">
    <property type="entry name" value="P-loop_NTPase"/>
</dbReference>
<dbReference type="InterPro" id="IPR006169">
    <property type="entry name" value="GTP1_OBG_dom"/>
</dbReference>
<proteinExistence type="inferred from homology"/>
<evidence type="ECO:0000313" key="11">
    <source>
        <dbReference type="Proteomes" id="UP000034736"/>
    </source>
</evidence>
<evidence type="ECO:0000259" key="9">
    <source>
        <dbReference type="PROSITE" id="PS51883"/>
    </source>
</evidence>
<comment type="caution">
    <text evidence="10">The sequence shown here is derived from an EMBL/GenBank/DDBJ whole genome shotgun (WGS) entry which is preliminary data.</text>
</comment>
<dbReference type="GO" id="GO:0005737">
    <property type="term" value="C:cytoplasm"/>
    <property type="evidence" value="ECO:0007669"/>
    <property type="project" value="UniProtKB-SubCell"/>
</dbReference>
<dbReference type="GO" id="GO:0042254">
    <property type="term" value="P:ribosome biogenesis"/>
    <property type="evidence" value="ECO:0007669"/>
    <property type="project" value="UniProtKB-UniRule"/>
</dbReference>
<feature type="binding site" evidence="7">
    <location>
        <position position="213"/>
    </location>
    <ligand>
        <name>Mg(2+)</name>
        <dbReference type="ChEBI" id="CHEBI:18420"/>
    </ligand>
</feature>
<dbReference type="PANTHER" id="PTHR11702">
    <property type="entry name" value="DEVELOPMENTALLY REGULATED GTP-BINDING PROTEIN-RELATED"/>
    <property type="match status" value="1"/>
</dbReference>
<keyword evidence="5 7" id="KW-0460">Magnesium</keyword>
<gene>
    <name evidence="7" type="primary">obg</name>
    <name evidence="10" type="ORF">UW30_C0013G0013</name>
</gene>
<feature type="domain" description="OBG-type G" evidence="8">
    <location>
        <begin position="180"/>
        <end position="343"/>
    </location>
</feature>
<name>A0A0G1JZX7_9BACT</name>
<evidence type="ECO:0000313" key="10">
    <source>
        <dbReference type="EMBL" id="KKT41044.1"/>
    </source>
</evidence>
<dbReference type="STRING" id="1618647.UW30_C0013G0013"/>
<dbReference type="CDD" id="cd01898">
    <property type="entry name" value="Obg"/>
    <property type="match status" value="1"/>
</dbReference>
<feature type="binding site" evidence="7">
    <location>
        <begin position="211"/>
        <end position="215"/>
    </location>
    <ligand>
        <name>GTP</name>
        <dbReference type="ChEBI" id="CHEBI:37565"/>
    </ligand>
</feature>
<comment type="similarity">
    <text evidence="1 7">Belongs to the TRAFAC class OBG-HflX-like GTPase superfamily. OBG GTPase family.</text>
</comment>
<feature type="binding site" evidence="7">
    <location>
        <begin position="186"/>
        <end position="193"/>
    </location>
    <ligand>
        <name>GTP</name>
        <dbReference type="ChEBI" id="CHEBI:37565"/>
    </ligand>
</feature>
<keyword evidence="6 7" id="KW-0342">GTP-binding</keyword>
<keyword evidence="2 7" id="KW-0963">Cytoplasm</keyword>
<evidence type="ECO:0000256" key="6">
    <source>
        <dbReference type="ARBA" id="ARBA00023134"/>
    </source>
</evidence>
<evidence type="ECO:0000259" key="8">
    <source>
        <dbReference type="PROSITE" id="PS51710"/>
    </source>
</evidence>
<dbReference type="PROSITE" id="PS51883">
    <property type="entry name" value="OBG"/>
    <property type="match status" value="1"/>
</dbReference>